<dbReference type="GO" id="GO:0003690">
    <property type="term" value="F:double-stranded DNA binding"/>
    <property type="evidence" value="ECO:0007669"/>
    <property type="project" value="TreeGrafter"/>
</dbReference>
<dbReference type="PANTHER" id="PTHR12083:SF9">
    <property type="entry name" value="BIFUNCTIONAL POLYNUCLEOTIDE PHOSPHATASE_KINASE"/>
    <property type="match status" value="1"/>
</dbReference>
<dbReference type="InterPro" id="IPR023214">
    <property type="entry name" value="HAD_sf"/>
</dbReference>
<dbReference type="Proteomes" id="UP000094389">
    <property type="component" value="Unassembled WGS sequence"/>
</dbReference>
<sequence length="233" mass="26065">MKQDVLSMITKSKSVAPLKVNSKVVPQLSKDLTTSLSQTHRITLVDEYLIKIHPSKKPAVDKAAQITAFDLDGTLIDTKSGSKFSRGPTDWKWFNDKVVPKLLELQTPIVIFTNQGAVVGQKTAKSYVNFTSKIKLILQELEKKGLDMGNLWIFASPKKSAKYQGPNAHMFEEMRKPRTGMFNQLLKELDSVDRSVSVFVGDAAGRKGDFSDSDKQFAENCGLQFQTPEEFFT</sequence>
<proteinExistence type="predicted"/>
<organism evidence="1 2">
    <name type="scientific">Cyberlindnera jadinii (strain ATCC 18201 / CBS 1600 / BCRC 20928 / JCM 3617 / NBRC 0987 / NRRL Y-1542)</name>
    <name type="common">Torula yeast</name>
    <name type="synonym">Candida utilis</name>
    <dbReference type="NCBI Taxonomy" id="983966"/>
    <lineage>
        <taxon>Eukaryota</taxon>
        <taxon>Fungi</taxon>
        <taxon>Dikarya</taxon>
        <taxon>Ascomycota</taxon>
        <taxon>Saccharomycotina</taxon>
        <taxon>Saccharomycetes</taxon>
        <taxon>Phaffomycetales</taxon>
        <taxon>Phaffomycetaceae</taxon>
        <taxon>Cyberlindnera</taxon>
    </lineage>
</organism>
<name>A0A1E4RU81_CYBJN</name>
<dbReference type="GO" id="GO:0046403">
    <property type="term" value="F:polynucleotide 3'-phosphatase activity"/>
    <property type="evidence" value="ECO:0007669"/>
    <property type="project" value="TreeGrafter"/>
</dbReference>
<dbReference type="NCBIfam" id="TIGR01664">
    <property type="entry name" value="DNA-3'-Pase"/>
    <property type="match status" value="1"/>
</dbReference>
<keyword evidence="2" id="KW-1185">Reference proteome</keyword>
<dbReference type="OrthoDB" id="19045at2759"/>
<dbReference type="InterPro" id="IPR006549">
    <property type="entry name" value="HAD-SF_hydro_IIIA"/>
</dbReference>
<dbReference type="AlphaFoldDB" id="A0A1E4RU81"/>
<reference evidence="1 2" key="1">
    <citation type="journal article" date="2016" name="Proc. Natl. Acad. Sci. U.S.A.">
        <title>Comparative genomics of biotechnologically important yeasts.</title>
        <authorList>
            <person name="Riley R."/>
            <person name="Haridas S."/>
            <person name="Wolfe K.H."/>
            <person name="Lopes M.R."/>
            <person name="Hittinger C.T."/>
            <person name="Goeker M."/>
            <person name="Salamov A.A."/>
            <person name="Wisecaver J.H."/>
            <person name="Long T.M."/>
            <person name="Calvey C.H."/>
            <person name="Aerts A.L."/>
            <person name="Barry K.W."/>
            <person name="Choi C."/>
            <person name="Clum A."/>
            <person name="Coughlan A.Y."/>
            <person name="Deshpande S."/>
            <person name="Douglass A.P."/>
            <person name="Hanson S.J."/>
            <person name="Klenk H.-P."/>
            <person name="LaButti K.M."/>
            <person name="Lapidus A."/>
            <person name="Lindquist E.A."/>
            <person name="Lipzen A.M."/>
            <person name="Meier-Kolthoff J.P."/>
            <person name="Ohm R.A."/>
            <person name="Otillar R.P."/>
            <person name="Pangilinan J.L."/>
            <person name="Peng Y."/>
            <person name="Rokas A."/>
            <person name="Rosa C.A."/>
            <person name="Scheuner C."/>
            <person name="Sibirny A.A."/>
            <person name="Slot J.C."/>
            <person name="Stielow J.B."/>
            <person name="Sun H."/>
            <person name="Kurtzman C.P."/>
            <person name="Blackwell M."/>
            <person name="Grigoriev I.V."/>
            <person name="Jeffries T.W."/>
        </authorList>
    </citation>
    <scope>NUCLEOTIDE SEQUENCE [LARGE SCALE GENOMIC DNA]</scope>
    <source>
        <strain evidence="2">ATCC 18201 / CBS 1600 / BCRC 20928 / JCM 3617 / NBRC 0987 / NRRL Y-1542</strain>
    </source>
</reference>
<dbReference type="InterPro" id="IPR036412">
    <property type="entry name" value="HAD-like_sf"/>
</dbReference>
<dbReference type="InterPro" id="IPR006551">
    <property type="entry name" value="Polynucleotide_phosphatase"/>
</dbReference>
<dbReference type="Gene3D" id="3.40.50.1000">
    <property type="entry name" value="HAD superfamily/HAD-like"/>
    <property type="match status" value="1"/>
</dbReference>
<dbReference type="Pfam" id="PF08645">
    <property type="entry name" value="PNK3P"/>
    <property type="match status" value="1"/>
</dbReference>
<dbReference type="PANTHER" id="PTHR12083">
    <property type="entry name" value="BIFUNCTIONAL POLYNUCLEOTIDE PHOSPHATASE/KINASE"/>
    <property type="match status" value="1"/>
</dbReference>
<protein>
    <submittedName>
        <fullName evidence="1">PNK3P-domain-containing protein</fullName>
    </submittedName>
</protein>
<dbReference type="SUPFAM" id="SSF56784">
    <property type="entry name" value="HAD-like"/>
    <property type="match status" value="1"/>
</dbReference>
<dbReference type="EMBL" id="KV453949">
    <property type="protein sequence ID" value="ODV70839.1"/>
    <property type="molecule type" value="Genomic_DNA"/>
</dbReference>
<evidence type="ECO:0000313" key="1">
    <source>
        <dbReference type="EMBL" id="ODV70839.1"/>
    </source>
</evidence>
<dbReference type="STRING" id="983966.A0A1E4RU81"/>
<dbReference type="NCBIfam" id="TIGR01662">
    <property type="entry name" value="HAD-SF-IIIA"/>
    <property type="match status" value="1"/>
</dbReference>
<dbReference type="GO" id="GO:0006281">
    <property type="term" value="P:DNA repair"/>
    <property type="evidence" value="ECO:0007669"/>
    <property type="project" value="TreeGrafter"/>
</dbReference>
<dbReference type="GeneID" id="30990373"/>
<dbReference type="GO" id="GO:0046404">
    <property type="term" value="F:ATP-dependent polydeoxyribonucleotide 5'-hydroxyl-kinase activity"/>
    <property type="evidence" value="ECO:0007669"/>
    <property type="project" value="TreeGrafter"/>
</dbReference>
<accession>A0A1E4RU81</accession>
<dbReference type="InterPro" id="IPR013954">
    <property type="entry name" value="PNK3P"/>
</dbReference>
<dbReference type="OMA" id="KPEIGMW"/>
<evidence type="ECO:0000313" key="2">
    <source>
        <dbReference type="Proteomes" id="UP000094389"/>
    </source>
</evidence>
<dbReference type="RefSeq" id="XP_020067878.1">
    <property type="nucleotide sequence ID" value="XM_020215977.1"/>
</dbReference>
<gene>
    <name evidence="1" type="ORF">CYBJADRAFT_169902</name>
</gene>